<keyword evidence="3" id="KW-1185">Reference proteome</keyword>
<sequence length="119" mass="13317">MFIVATSLGSFAVPRDETADRSSVSLTILLTTVAFKLQIGDSLQQISYLTLIDEFILSSIAHVIFVVLSHALFYLASKRNDIKQWNRFRRLGGGNEKGLGKRNLKKQFDEDVDERGVGI</sequence>
<feature type="transmembrane region" description="Helical" evidence="1">
    <location>
        <begin position="55"/>
        <end position="77"/>
    </location>
</feature>
<reference evidence="3" key="1">
    <citation type="journal article" date="2023" name="Commun. Biol.">
        <title>Genome analysis of Parmales, the sister group of diatoms, reveals the evolutionary specialization of diatoms from phago-mixotrophs to photoautotrophs.</title>
        <authorList>
            <person name="Ban H."/>
            <person name="Sato S."/>
            <person name="Yoshikawa S."/>
            <person name="Yamada K."/>
            <person name="Nakamura Y."/>
            <person name="Ichinomiya M."/>
            <person name="Sato N."/>
            <person name="Blanc-Mathieu R."/>
            <person name="Endo H."/>
            <person name="Kuwata A."/>
            <person name="Ogata H."/>
        </authorList>
    </citation>
    <scope>NUCLEOTIDE SEQUENCE [LARGE SCALE GENOMIC DNA]</scope>
    <source>
        <strain evidence="3">NIES 3700</strain>
    </source>
</reference>
<dbReference type="OrthoDB" id="62474at2759"/>
<comment type="caution">
    <text evidence="2">The sequence shown here is derived from an EMBL/GenBank/DDBJ whole genome shotgun (WGS) entry which is preliminary data.</text>
</comment>
<dbReference type="Gene3D" id="1.20.58.390">
    <property type="entry name" value="Neurotransmitter-gated ion-channel transmembrane domain"/>
    <property type="match status" value="1"/>
</dbReference>
<dbReference type="InterPro" id="IPR038050">
    <property type="entry name" value="Neuro_actylchol_rec"/>
</dbReference>
<dbReference type="InterPro" id="IPR036719">
    <property type="entry name" value="Neuro-gated_channel_TM_sf"/>
</dbReference>
<evidence type="ECO:0000313" key="3">
    <source>
        <dbReference type="Proteomes" id="UP001165122"/>
    </source>
</evidence>
<dbReference type="SUPFAM" id="SSF90112">
    <property type="entry name" value="Neurotransmitter-gated ion-channel transmembrane pore"/>
    <property type="match status" value="1"/>
</dbReference>
<proteinExistence type="predicted"/>
<protein>
    <submittedName>
        <fullName evidence="2">Uncharacterized protein</fullName>
    </submittedName>
</protein>
<dbReference type="GO" id="GO:0016020">
    <property type="term" value="C:membrane"/>
    <property type="evidence" value="ECO:0007669"/>
    <property type="project" value="InterPro"/>
</dbReference>
<dbReference type="GO" id="GO:0006811">
    <property type="term" value="P:monoatomic ion transport"/>
    <property type="evidence" value="ECO:0007669"/>
    <property type="project" value="InterPro"/>
</dbReference>
<accession>A0A9W7AHR4</accession>
<organism evidence="2 3">
    <name type="scientific">Triparma laevis f. longispina</name>
    <dbReference type="NCBI Taxonomy" id="1714387"/>
    <lineage>
        <taxon>Eukaryota</taxon>
        <taxon>Sar</taxon>
        <taxon>Stramenopiles</taxon>
        <taxon>Ochrophyta</taxon>
        <taxon>Bolidophyceae</taxon>
        <taxon>Parmales</taxon>
        <taxon>Triparmaceae</taxon>
        <taxon>Triparma</taxon>
    </lineage>
</organism>
<dbReference type="AlphaFoldDB" id="A0A9W7AHR4"/>
<name>A0A9W7AHR4_9STRA</name>
<dbReference type="EMBL" id="BRXW01000628">
    <property type="protein sequence ID" value="GMH70801.1"/>
    <property type="molecule type" value="Genomic_DNA"/>
</dbReference>
<dbReference type="Proteomes" id="UP001165122">
    <property type="component" value="Unassembled WGS sequence"/>
</dbReference>
<gene>
    <name evidence="2" type="ORF">TrLO_g10960</name>
</gene>
<keyword evidence="1" id="KW-0812">Transmembrane</keyword>
<evidence type="ECO:0000313" key="2">
    <source>
        <dbReference type="EMBL" id="GMH70801.1"/>
    </source>
</evidence>
<keyword evidence="1" id="KW-0472">Membrane</keyword>
<evidence type="ECO:0000256" key="1">
    <source>
        <dbReference type="SAM" id="Phobius"/>
    </source>
</evidence>
<keyword evidence="1" id="KW-1133">Transmembrane helix</keyword>